<evidence type="ECO:0000313" key="1">
    <source>
        <dbReference type="EMBL" id="QBK29209.1"/>
    </source>
</evidence>
<dbReference type="GeneID" id="90765765"/>
<reference evidence="1 2" key="1">
    <citation type="journal article" date="2017" name="Int. J. Syst. Evol. Microbiol.">
        <title>Roseitalea porphyridii gen. nov., sp. nov., isolated from a red alga, and reclassification of Hoeflea suaedae Chung et al. 2013 as Pseudohoeflea suaedae gen. nov., comb. nov.</title>
        <authorList>
            <person name="Hyeon J.W."/>
            <person name="Jeong S.E."/>
            <person name="Baek K."/>
            <person name="Jeon C.O."/>
        </authorList>
    </citation>
    <scope>NUCLEOTIDE SEQUENCE [LARGE SCALE GENOMIC DNA]</scope>
    <source>
        <strain evidence="1 2">MA7-20</strain>
    </source>
</reference>
<dbReference type="RefSeq" id="WP_131614911.1">
    <property type="nucleotide sequence ID" value="NZ_CP036532.1"/>
</dbReference>
<sequence>MGKTIERMRANPKADWQIRDVERACREAGAECLAPSGGSHFKIRGSDGRTLYVVPAHRRIKPRYIRELVIILDEHTSHD</sequence>
<protein>
    <submittedName>
        <fullName evidence="1">Type II toxin-antitoxin system HicA family toxin</fullName>
    </submittedName>
</protein>
<organism evidence="1 2">
    <name type="scientific">Roseitalea porphyridii</name>
    <dbReference type="NCBI Taxonomy" id="1852022"/>
    <lineage>
        <taxon>Bacteria</taxon>
        <taxon>Pseudomonadati</taxon>
        <taxon>Pseudomonadota</taxon>
        <taxon>Alphaproteobacteria</taxon>
        <taxon>Hyphomicrobiales</taxon>
        <taxon>Ahrensiaceae</taxon>
        <taxon>Roseitalea</taxon>
    </lineage>
</organism>
<dbReference type="AlphaFoldDB" id="A0A4P6UXW8"/>
<dbReference type="SUPFAM" id="SSF54786">
    <property type="entry name" value="YcfA/nrd intein domain"/>
    <property type="match status" value="1"/>
</dbReference>
<dbReference type="Proteomes" id="UP000293719">
    <property type="component" value="Chromosome"/>
</dbReference>
<name>A0A4P6UXW8_9HYPH</name>
<proteinExistence type="predicted"/>
<dbReference type="KEGG" id="rpod:E0E05_00530"/>
<evidence type="ECO:0000313" key="2">
    <source>
        <dbReference type="Proteomes" id="UP000293719"/>
    </source>
</evidence>
<gene>
    <name evidence="1" type="ORF">E0E05_00530</name>
</gene>
<dbReference type="EMBL" id="CP036532">
    <property type="protein sequence ID" value="QBK29209.1"/>
    <property type="molecule type" value="Genomic_DNA"/>
</dbReference>
<accession>A0A4P6UXW8</accession>
<dbReference type="OrthoDB" id="308644at2"/>
<keyword evidence="2" id="KW-1185">Reference proteome</keyword>